<sequence length="99" mass="10477">MTGGFVLPAARFRAPRAAGRSPTVTAPPVLRPLPPRETSLTAPFGGPTGAGTMPSVRPSDDWFAHLQLRAVAQRFSGRTDRPAGDGPPAYRRGRGLWGT</sequence>
<evidence type="ECO:0000256" key="1">
    <source>
        <dbReference type="SAM" id="MobiDB-lite"/>
    </source>
</evidence>
<evidence type="ECO:0000313" key="3">
    <source>
        <dbReference type="Proteomes" id="UP000630718"/>
    </source>
</evidence>
<proteinExistence type="predicted"/>
<organism evidence="2 3">
    <name type="scientific">Streptomyces fumanus</name>
    <dbReference type="NCBI Taxonomy" id="67302"/>
    <lineage>
        <taxon>Bacteria</taxon>
        <taxon>Bacillati</taxon>
        <taxon>Actinomycetota</taxon>
        <taxon>Actinomycetes</taxon>
        <taxon>Kitasatosporales</taxon>
        <taxon>Streptomycetaceae</taxon>
        <taxon>Streptomyces</taxon>
    </lineage>
</organism>
<evidence type="ECO:0000313" key="2">
    <source>
        <dbReference type="EMBL" id="GHF17497.1"/>
    </source>
</evidence>
<reference evidence="2" key="1">
    <citation type="journal article" date="2014" name="Int. J. Syst. Evol. Microbiol.">
        <title>Complete genome sequence of Corynebacterium casei LMG S-19264T (=DSM 44701T), isolated from a smear-ripened cheese.</title>
        <authorList>
            <consortium name="US DOE Joint Genome Institute (JGI-PGF)"/>
            <person name="Walter F."/>
            <person name="Albersmeier A."/>
            <person name="Kalinowski J."/>
            <person name="Ruckert C."/>
        </authorList>
    </citation>
    <scope>NUCLEOTIDE SEQUENCE</scope>
    <source>
        <strain evidence="2">JCM 4477</strain>
    </source>
</reference>
<feature type="region of interest" description="Disordered" evidence="1">
    <location>
        <begin position="74"/>
        <end position="99"/>
    </location>
</feature>
<reference evidence="2" key="2">
    <citation type="submission" date="2020-09" db="EMBL/GenBank/DDBJ databases">
        <authorList>
            <person name="Sun Q."/>
            <person name="Ohkuma M."/>
        </authorList>
    </citation>
    <scope>NUCLEOTIDE SEQUENCE</scope>
    <source>
        <strain evidence="2">JCM 4477</strain>
    </source>
</reference>
<dbReference type="EMBL" id="BNBI01000010">
    <property type="protein sequence ID" value="GHF17497.1"/>
    <property type="molecule type" value="Genomic_DNA"/>
</dbReference>
<name>A0A919E607_9ACTN</name>
<comment type="caution">
    <text evidence="2">The sequence shown here is derived from an EMBL/GenBank/DDBJ whole genome shotgun (WGS) entry which is preliminary data.</text>
</comment>
<accession>A0A919E607</accession>
<feature type="region of interest" description="Disordered" evidence="1">
    <location>
        <begin position="14"/>
        <end position="58"/>
    </location>
</feature>
<dbReference type="Proteomes" id="UP000630718">
    <property type="component" value="Unassembled WGS sequence"/>
</dbReference>
<protein>
    <submittedName>
        <fullName evidence="2">Uncharacterized protein</fullName>
    </submittedName>
</protein>
<gene>
    <name evidence="2" type="ORF">GCM10018772_48440</name>
</gene>
<dbReference type="AlphaFoldDB" id="A0A919E607"/>
<keyword evidence="3" id="KW-1185">Reference proteome</keyword>